<dbReference type="VEuPathDB" id="FungiDB:CHGG_10822"/>
<feature type="compositionally biased region" description="Basic and acidic residues" evidence="1">
    <location>
        <begin position="627"/>
        <end position="637"/>
    </location>
</feature>
<evidence type="ECO:0000313" key="5">
    <source>
        <dbReference type="Proteomes" id="UP000001056"/>
    </source>
</evidence>
<dbReference type="OMA" id="HARPRAY"/>
<dbReference type="GeneID" id="4397181"/>
<feature type="domain" description="Ndc10" evidence="3">
    <location>
        <begin position="366"/>
        <end position="538"/>
    </location>
</feature>
<dbReference type="AlphaFoldDB" id="Q2GMI2"/>
<dbReference type="InterPro" id="IPR038279">
    <property type="entry name" value="Ndc10_dom2_sf"/>
</dbReference>
<dbReference type="PANTHER" id="PTHR37784">
    <property type="entry name" value="PROTEIN MSN1"/>
    <property type="match status" value="1"/>
</dbReference>
<feature type="region of interest" description="Disordered" evidence="1">
    <location>
        <begin position="321"/>
        <end position="346"/>
    </location>
</feature>
<dbReference type="GO" id="GO:0060963">
    <property type="term" value="P:positive regulation of ribosomal protein gene transcription by RNA polymerase II"/>
    <property type="evidence" value="ECO:0007669"/>
    <property type="project" value="TreeGrafter"/>
</dbReference>
<reference evidence="5" key="1">
    <citation type="journal article" date="2015" name="Genome Announc.">
        <title>Draft genome sequence of the cellulolytic fungus Chaetomium globosum.</title>
        <authorList>
            <person name="Cuomo C.A."/>
            <person name="Untereiner W.A."/>
            <person name="Ma L.-J."/>
            <person name="Grabherr M."/>
            <person name="Birren B.W."/>
        </authorList>
    </citation>
    <scope>NUCLEOTIDE SEQUENCE [LARGE SCALE GENOMIC DNA]</scope>
    <source>
        <strain evidence="5">ATCC 6205 / CBS 148.51 / DSM 1962 / NBRC 6347 / NRRL 1970</strain>
    </source>
</reference>
<dbReference type="InterPro" id="IPR052146">
    <property type="entry name" value="HOT1"/>
</dbReference>
<dbReference type="Gene3D" id="1.10.443.20">
    <property type="entry name" value="Centromere DNA-binding protein complex CBF3 subunit, domain 2"/>
    <property type="match status" value="2"/>
</dbReference>
<feature type="compositionally biased region" description="Acidic residues" evidence="1">
    <location>
        <begin position="154"/>
        <end position="170"/>
    </location>
</feature>
<name>Q2GMI2_CHAGB</name>
<protein>
    <recommendedName>
        <fullName evidence="6">Transcription activator GCR1-like domain-containing protein</fullName>
    </recommendedName>
</protein>
<dbReference type="InParanoid" id="Q2GMI2"/>
<dbReference type="InterPro" id="IPR022210">
    <property type="entry name" value="TF_GCR1-like"/>
</dbReference>
<sequence>MTTPQTITTPAPAPAPKQELLSWQDQRIADAVKLTLLTSKEFMPKNTARNYVPKQREWKQWCAAHFPPLPDSWPDSYRLGQTLPGDLVDEDKLLLFMRDEVVNRAPKTGKRLAAERKRKAAQLAAGGPAQKKQRKQGGFGPFSHTSQTNPDGNLLEEEQEEGEEEEEEEGDTFHSELKLQYNSIRGYISAIQKLFEEQQNEGMMNPAPRPQGLLLKTPKQGVLRQVYERHRAEFADMGEGTLRPAHIARHSDAAWRHRNPAIGLRTNVDFLLGNHMLLRSGNRRPLELADCFCLGLPNEGVKDSHRAPTRAFLVLMKNGKTNQHGRTHLPSGSFGDGRSRRSLSQASPTILTGIPLKSSADLQEPTEELSYNSQKDWARELYNLAGITTTKATHAPRVSGAQNADIKGVSEAQIRRAGRWNHGDQLTGCYLTNLPIAFMRAVADFDPEWAGSYFVPRTTVTPPASLQRQIWPAVDLWREVHENPATATSGIAPNKAAGAFLELLCWLREVLLQDAAFLIQLYPDHPLFKHPMFSSQEFLGFALEVRAASEELHRDSYTETIQKAMPGVSDKLQAMAAQQVAESNLSRDRHLAVVAELQALRAKVQEYAETTFTITTTTTISPGGTTRRQEQVAHQVDRVSAQEASPAPRPPQQRTPVLLNGPPRAAPILAAPAGDDANAQPPCFSLPRDIRTVADLLKLWKYGLGIMPSVRSLEQRWGSRWRPSTSAERQAFSSRNRIIREIERRAEITGLAEEVVASEMDRERGTASLDKVFKTLKARDKQ</sequence>
<feature type="region of interest" description="Disordered" evidence="1">
    <location>
        <begin position="107"/>
        <end position="174"/>
    </location>
</feature>
<feature type="region of interest" description="Disordered" evidence="1">
    <location>
        <begin position="618"/>
        <end position="656"/>
    </location>
</feature>
<dbReference type="Proteomes" id="UP000001056">
    <property type="component" value="Unassembled WGS sequence"/>
</dbReference>
<dbReference type="GO" id="GO:0000981">
    <property type="term" value="F:DNA-binding transcription factor activity, RNA polymerase II-specific"/>
    <property type="evidence" value="ECO:0007669"/>
    <property type="project" value="TreeGrafter"/>
</dbReference>
<dbReference type="PANTHER" id="PTHR37784:SF2">
    <property type="entry name" value="HIGH-OSMOLARITY-INDUCED TRANSCRIPTION PROTEIN 1"/>
    <property type="match status" value="1"/>
</dbReference>
<dbReference type="EMBL" id="CH408036">
    <property type="protein sequence ID" value="EAQ83004.1"/>
    <property type="molecule type" value="Genomic_DNA"/>
</dbReference>
<dbReference type="OrthoDB" id="5103085at2759"/>
<dbReference type="RefSeq" id="XP_001226089.1">
    <property type="nucleotide sequence ID" value="XM_001226088.1"/>
</dbReference>
<evidence type="ECO:0000256" key="1">
    <source>
        <dbReference type="SAM" id="MobiDB-lite"/>
    </source>
</evidence>
<accession>Q2GMI2</accession>
<evidence type="ECO:0008006" key="6">
    <source>
        <dbReference type="Google" id="ProtNLM"/>
    </source>
</evidence>
<evidence type="ECO:0000259" key="2">
    <source>
        <dbReference type="Pfam" id="PF12550"/>
    </source>
</evidence>
<feature type="domain" description="Transcription activator GCR1-like" evidence="2">
    <location>
        <begin position="684"/>
        <end position="764"/>
    </location>
</feature>
<dbReference type="InterPro" id="IPR031872">
    <property type="entry name" value="NDC10_II"/>
</dbReference>
<dbReference type="Pfam" id="PF12550">
    <property type="entry name" value="GCR1_C"/>
    <property type="match status" value="1"/>
</dbReference>
<dbReference type="HOGENOM" id="CLU_009209_0_0_1"/>
<organism evidence="4 5">
    <name type="scientific">Chaetomium globosum (strain ATCC 6205 / CBS 148.51 / DSM 1962 / NBRC 6347 / NRRL 1970)</name>
    <name type="common">Soil fungus</name>
    <dbReference type="NCBI Taxonomy" id="306901"/>
    <lineage>
        <taxon>Eukaryota</taxon>
        <taxon>Fungi</taxon>
        <taxon>Dikarya</taxon>
        <taxon>Ascomycota</taxon>
        <taxon>Pezizomycotina</taxon>
        <taxon>Sordariomycetes</taxon>
        <taxon>Sordariomycetidae</taxon>
        <taxon>Sordariales</taxon>
        <taxon>Chaetomiaceae</taxon>
        <taxon>Chaetomium</taxon>
    </lineage>
</organism>
<evidence type="ECO:0000313" key="4">
    <source>
        <dbReference type="EMBL" id="EAQ83004.1"/>
    </source>
</evidence>
<proteinExistence type="predicted"/>
<dbReference type="GO" id="GO:0000978">
    <property type="term" value="F:RNA polymerase II cis-regulatory region sequence-specific DNA binding"/>
    <property type="evidence" value="ECO:0007669"/>
    <property type="project" value="TreeGrafter"/>
</dbReference>
<gene>
    <name evidence="4" type="ORF">CHGG_10822</name>
</gene>
<evidence type="ECO:0000259" key="3">
    <source>
        <dbReference type="Pfam" id="PF16787"/>
    </source>
</evidence>
<keyword evidence="5" id="KW-1185">Reference proteome</keyword>
<dbReference type="Pfam" id="PF16787">
    <property type="entry name" value="NDC10_II"/>
    <property type="match status" value="1"/>
</dbReference>